<dbReference type="PANTHER" id="PTHR48045">
    <property type="entry name" value="UDP-GLYCOSYLTRANSFERASE 72B1"/>
    <property type="match status" value="1"/>
</dbReference>
<proteinExistence type="inferred from homology"/>
<evidence type="ECO:0000256" key="4">
    <source>
        <dbReference type="RuleBase" id="RU003718"/>
    </source>
</evidence>
<dbReference type="InterPro" id="IPR002213">
    <property type="entry name" value="UDP_glucos_trans"/>
</dbReference>
<dbReference type="GO" id="GO:0008194">
    <property type="term" value="F:UDP-glycosyltransferase activity"/>
    <property type="evidence" value="ECO:0007669"/>
    <property type="project" value="InterPro"/>
</dbReference>
<reference evidence="6 7" key="1">
    <citation type="submission" date="2024-03" db="EMBL/GenBank/DDBJ databases">
        <authorList>
            <person name="Martinez-Hernandez J."/>
        </authorList>
    </citation>
    <scope>NUCLEOTIDE SEQUENCE [LARGE SCALE GENOMIC DNA]</scope>
</reference>
<comment type="caution">
    <text evidence="6">The sequence shown here is derived from an EMBL/GenBank/DDBJ whole genome shotgun (WGS) entry which is preliminary data.</text>
</comment>
<evidence type="ECO:0000313" key="6">
    <source>
        <dbReference type="EMBL" id="CAL0324312.1"/>
    </source>
</evidence>
<dbReference type="Pfam" id="PF00201">
    <property type="entry name" value="UDPGT"/>
    <property type="match status" value="1"/>
</dbReference>
<dbReference type="Proteomes" id="UP001497480">
    <property type="component" value="Unassembled WGS sequence"/>
</dbReference>
<organism evidence="6 7">
    <name type="scientific">Lupinus luteus</name>
    <name type="common">European yellow lupine</name>
    <dbReference type="NCBI Taxonomy" id="3873"/>
    <lineage>
        <taxon>Eukaryota</taxon>
        <taxon>Viridiplantae</taxon>
        <taxon>Streptophyta</taxon>
        <taxon>Embryophyta</taxon>
        <taxon>Tracheophyta</taxon>
        <taxon>Spermatophyta</taxon>
        <taxon>Magnoliopsida</taxon>
        <taxon>eudicotyledons</taxon>
        <taxon>Gunneridae</taxon>
        <taxon>Pentapetalae</taxon>
        <taxon>rosids</taxon>
        <taxon>fabids</taxon>
        <taxon>Fabales</taxon>
        <taxon>Fabaceae</taxon>
        <taxon>Papilionoideae</taxon>
        <taxon>50 kb inversion clade</taxon>
        <taxon>genistoids sensu lato</taxon>
        <taxon>core genistoids</taxon>
        <taxon>Genisteae</taxon>
        <taxon>Lupinus</taxon>
    </lineage>
</organism>
<dbReference type="FunFam" id="3.40.50.2000:FF:000054">
    <property type="entry name" value="Glycosyltransferase"/>
    <property type="match status" value="1"/>
</dbReference>
<evidence type="ECO:0000256" key="1">
    <source>
        <dbReference type="ARBA" id="ARBA00009995"/>
    </source>
</evidence>
<keyword evidence="2 4" id="KW-0328">Glycosyltransferase</keyword>
<dbReference type="Gene3D" id="3.40.50.2000">
    <property type="entry name" value="Glycogen Phosphorylase B"/>
    <property type="match status" value="2"/>
</dbReference>
<dbReference type="AlphaFoldDB" id="A0AAV1XTE8"/>
<evidence type="ECO:0000256" key="2">
    <source>
        <dbReference type="ARBA" id="ARBA00022676"/>
    </source>
</evidence>
<dbReference type="SUPFAM" id="SSF53756">
    <property type="entry name" value="UDP-Glycosyltransferase/glycogen phosphorylase"/>
    <property type="match status" value="1"/>
</dbReference>
<dbReference type="FunFam" id="3.40.50.2000:FF:000051">
    <property type="entry name" value="Glycosyltransferase"/>
    <property type="match status" value="1"/>
</dbReference>
<evidence type="ECO:0000313" key="7">
    <source>
        <dbReference type="Proteomes" id="UP001497480"/>
    </source>
</evidence>
<comment type="similarity">
    <text evidence="1 4">Belongs to the UDP-glycosyltransferase family.</text>
</comment>
<keyword evidence="3 4" id="KW-0808">Transferase</keyword>
<dbReference type="CDD" id="cd03784">
    <property type="entry name" value="GT1_Gtf-like"/>
    <property type="match status" value="1"/>
</dbReference>
<keyword evidence="7" id="KW-1185">Reference proteome</keyword>
<gene>
    <name evidence="6" type="ORF">LLUT_LOCUS25372</name>
</gene>
<dbReference type="PROSITE" id="PS00375">
    <property type="entry name" value="UDPGT"/>
    <property type="match status" value="1"/>
</dbReference>
<evidence type="ECO:0000256" key="5">
    <source>
        <dbReference type="RuleBase" id="RU362057"/>
    </source>
</evidence>
<protein>
    <recommendedName>
        <fullName evidence="5">Glycosyltransferase</fullName>
        <ecNumber evidence="5">2.4.1.-</ecNumber>
    </recommendedName>
</protein>
<dbReference type="InterPro" id="IPR035595">
    <property type="entry name" value="UDP_glycos_trans_CS"/>
</dbReference>
<accession>A0AAV1XTE8</accession>
<dbReference type="EC" id="2.4.1.-" evidence="5"/>
<name>A0AAV1XTE8_LUPLU</name>
<dbReference type="EMBL" id="CAXHTB010000018">
    <property type="protein sequence ID" value="CAL0324312.1"/>
    <property type="molecule type" value="Genomic_DNA"/>
</dbReference>
<evidence type="ECO:0000256" key="3">
    <source>
        <dbReference type="ARBA" id="ARBA00022679"/>
    </source>
</evidence>
<sequence length="490" mass="54790">MNTKTHIALVSIPIYSHLRSILEFSKRLVHLHQDIHVTCMIPTTGSICNNTKALVESLPSSIDYMFLPPPNLEDLPHDFHPALLVHVATSRSMQSIDDALKKIHSSSSLVAIVCDGLITEVLYLSKKLNIPSFIYFPSNMMLLSLVLYTPKMDETMTCEYRDLLEPLELPGCVPVDGKDLPEPLQDRSGEEYKVFIEGNKRFYLADGVLVNSFLDMEAETIRVLHQEGNKVPYAYAIGPFIQKGLSNKGSRSELSLRWLDEQEDNSILYISFGSGGALSQDQLNELAWGLELSGQKFIWVLRSPSKFGFVNDLSLANEDPIQFIPNGFLERTKDQGLVVPYWAPQIEILGHSAIGGFISHCGWNSTLESVVNGIPMITWPLFAEQKMNAAILSKGLKVALRPKLNDKGIVEREEVAMVIKNVMVGEEGKGIRQRMKELKDAAANAVKEDGSSTRTLAELVQKWKTLNIILVSWETFLVFRIHLGTRGNPI</sequence>
<dbReference type="PANTHER" id="PTHR48045:SF33">
    <property type="entry name" value="GLYCOSYLTRANSFERASE"/>
    <property type="match status" value="1"/>
</dbReference>